<accession>A0A7E4ZQS4</accession>
<evidence type="ECO:0000313" key="1">
    <source>
        <dbReference type="Proteomes" id="UP000492821"/>
    </source>
</evidence>
<protein>
    <submittedName>
        <fullName evidence="2">BTB domain-containing protein</fullName>
    </submittedName>
</protein>
<sequence length="165" mass="19222">MSLDSNKTVIKRFTYDWLIRFAELHPFEIRGYFSQPYCPTGLYNPHRSKYAAISPLFTTLITKNMPYLVYEYELNTQNCKSISYSLPSHKRKIIFVSKTYSFYEQATGAISWLKDNRTTFYGESLYINDAAITPEELQCFFKICYFDNIVKVKSAYATAIAANLL</sequence>
<proteinExistence type="predicted"/>
<organism evidence="1 2">
    <name type="scientific">Panagrellus redivivus</name>
    <name type="common">Microworm</name>
    <dbReference type="NCBI Taxonomy" id="6233"/>
    <lineage>
        <taxon>Eukaryota</taxon>
        <taxon>Metazoa</taxon>
        <taxon>Ecdysozoa</taxon>
        <taxon>Nematoda</taxon>
        <taxon>Chromadorea</taxon>
        <taxon>Rhabditida</taxon>
        <taxon>Tylenchina</taxon>
        <taxon>Panagrolaimomorpha</taxon>
        <taxon>Panagrolaimoidea</taxon>
        <taxon>Panagrolaimidae</taxon>
        <taxon>Panagrellus</taxon>
    </lineage>
</organism>
<reference evidence="1" key="1">
    <citation type="journal article" date="2013" name="Genetics">
        <title>The draft genome and transcriptome of Panagrellus redivivus are shaped by the harsh demands of a free-living lifestyle.</title>
        <authorList>
            <person name="Srinivasan J."/>
            <person name="Dillman A.R."/>
            <person name="Macchietto M.G."/>
            <person name="Heikkinen L."/>
            <person name="Lakso M."/>
            <person name="Fracchia K.M."/>
            <person name="Antoshechkin I."/>
            <person name="Mortazavi A."/>
            <person name="Wong G."/>
            <person name="Sternberg P.W."/>
        </authorList>
    </citation>
    <scope>NUCLEOTIDE SEQUENCE [LARGE SCALE GENOMIC DNA]</scope>
    <source>
        <strain evidence="1">MT8872</strain>
    </source>
</reference>
<reference evidence="2" key="2">
    <citation type="submission" date="2020-10" db="UniProtKB">
        <authorList>
            <consortium name="WormBaseParasite"/>
        </authorList>
    </citation>
    <scope>IDENTIFICATION</scope>
</reference>
<keyword evidence="1" id="KW-1185">Reference proteome</keyword>
<dbReference type="AlphaFoldDB" id="A0A7E4ZQS4"/>
<name>A0A7E4ZQS4_PANRE</name>
<evidence type="ECO:0000313" key="2">
    <source>
        <dbReference type="WBParaSite" id="Pan_g11854.t1"/>
    </source>
</evidence>
<dbReference type="Proteomes" id="UP000492821">
    <property type="component" value="Unassembled WGS sequence"/>
</dbReference>
<dbReference type="WBParaSite" id="Pan_g11854.t1">
    <property type="protein sequence ID" value="Pan_g11854.t1"/>
    <property type="gene ID" value="Pan_g11854"/>
</dbReference>